<dbReference type="AlphaFoldDB" id="A0A7M3S9I3"/>
<dbReference type="EMBL" id="AP023368">
    <property type="protein sequence ID" value="BCK01251.1"/>
    <property type="molecule type" value="Genomic_DNA"/>
</dbReference>
<organism evidence="2 3">
    <name type="scientific">Anaerocolumna chitinilytica</name>
    <dbReference type="NCBI Taxonomy" id="1727145"/>
    <lineage>
        <taxon>Bacteria</taxon>
        <taxon>Bacillati</taxon>
        <taxon>Bacillota</taxon>
        <taxon>Clostridia</taxon>
        <taxon>Lachnospirales</taxon>
        <taxon>Lachnospiraceae</taxon>
        <taxon>Anaerocolumna</taxon>
    </lineage>
</organism>
<feature type="chain" id="PRO_5029768245" description="DUF2680 domain-containing protein" evidence="1">
    <location>
        <begin position="28"/>
        <end position="133"/>
    </location>
</feature>
<dbReference type="Proteomes" id="UP000515703">
    <property type="component" value="Chromosome"/>
</dbReference>
<keyword evidence="1" id="KW-0732">Signal</keyword>
<evidence type="ECO:0000256" key="1">
    <source>
        <dbReference type="SAM" id="SignalP"/>
    </source>
</evidence>
<protein>
    <recommendedName>
        <fullName evidence="4">DUF2680 domain-containing protein</fullName>
    </recommendedName>
</protein>
<feature type="signal peptide" evidence="1">
    <location>
        <begin position="1"/>
        <end position="27"/>
    </location>
</feature>
<sequence length="133" mass="14992">MNKIKLCGLVLAGFIYLAGFGSITVNAAETNTESATLSEGKKDRNSKDAAFEQKIQKAESAWQTLTKAQKEEIYGLLETEMNDEAKLLDKMVELKVLEKSDADRFKAFKVQKLKNLRESGEFPLMKKKRGKEQ</sequence>
<evidence type="ECO:0008006" key="4">
    <source>
        <dbReference type="Google" id="ProtNLM"/>
    </source>
</evidence>
<dbReference type="KEGG" id="acht:bsdcttw_42910"/>
<evidence type="ECO:0000313" key="3">
    <source>
        <dbReference type="Proteomes" id="UP000515703"/>
    </source>
</evidence>
<proteinExistence type="predicted"/>
<reference evidence="2 3" key="1">
    <citation type="submission" date="2020-08" db="EMBL/GenBank/DDBJ databases">
        <title>Draft genome sequencing of an Anaerocolumna strain isolated from anoxic soil subjected to BSD treatment.</title>
        <authorList>
            <person name="Uek A."/>
            <person name="Tonouchi A."/>
        </authorList>
    </citation>
    <scope>NUCLEOTIDE SEQUENCE [LARGE SCALE GENOMIC DNA]</scope>
    <source>
        <strain evidence="2 3">CTTW</strain>
    </source>
</reference>
<dbReference type="RefSeq" id="WP_185256841.1">
    <property type="nucleotide sequence ID" value="NZ_AP023368.1"/>
</dbReference>
<name>A0A7M3S9I3_9FIRM</name>
<gene>
    <name evidence="2" type="ORF">bsdcttw_42910</name>
</gene>
<accession>A0A7M3S9I3</accession>
<reference evidence="2 3" key="2">
    <citation type="submission" date="2020-08" db="EMBL/GenBank/DDBJ databases">
        <authorList>
            <person name="Ueki A."/>
            <person name="Tonouchi A."/>
        </authorList>
    </citation>
    <scope>NUCLEOTIDE SEQUENCE [LARGE SCALE GENOMIC DNA]</scope>
    <source>
        <strain evidence="2 3">CTTW</strain>
    </source>
</reference>
<keyword evidence="3" id="KW-1185">Reference proteome</keyword>
<evidence type="ECO:0000313" key="2">
    <source>
        <dbReference type="EMBL" id="BCK01251.1"/>
    </source>
</evidence>